<name>Q1PWM9_KUEST</name>
<evidence type="ECO:0000256" key="2">
    <source>
        <dbReference type="SAM" id="Phobius"/>
    </source>
</evidence>
<keyword evidence="2" id="KW-0812">Transmembrane</keyword>
<evidence type="ECO:0008006" key="4">
    <source>
        <dbReference type="Google" id="ProtNLM"/>
    </source>
</evidence>
<proteinExistence type="predicted"/>
<feature type="coiled-coil region" evidence="1">
    <location>
        <begin position="420"/>
        <end position="454"/>
    </location>
</feature>
<gene>
    <name evidence="3" type="ORF">kustc0879</name>
</gene>
<reference evidence="3" key="1">
    <citation type="journal article" date="2006" name="Nature">
        <title>Deciphering the evolution and metabolism of an anammox bacterium from a community genome.</title>
        <authorList>
            <person name="Strous M."/>
            <person name="Pelletier E."/>
            <person name="Mangenot S."/>
            <person name="Rattei T."/>
            <person name="Lehner A."/>
            <person name="Taylor M.W."/>
            <person name="Horn M."/>
            <person name="Daims H."/>
            <person name="Bartol-Mavel D."/>
            <person name="Wincker P."/>
            <person name="Barbe V."/>
            <person name="Fonknechten N."/>
            <person name="Vallenet D."/>
            <person name="Segurens B."/>
            <person name="Schenowitz-Truong C."/>
            <person name="Medigue C."/>
            <person name="Collingro A."/>
            <person name="Snel B."/>
            <person name="Dutilh B.E."/>
            <person name="OpDenCamp H.J.M."/>
            <person name="vanDerDrift C."/>
            <person name="Cirpus I."/>
            <person name="vanDePas-Schoonen K.T."/>
            <person name="Harhangi H.R."/>
            <person name="vanNiftrik L."/>
            <person name="Schmid M."/>
            <person name="Keltjens J."/>
            <person name="vanDeVossenberg J."/>
            <person name="Kartal B."/>
            <person name="Meier H."/>
            <person name="Frishman D."/>
            <person name="Huynen M.A."/>
            <person name="Mewes H."/>
            <person name="Weissenbach J."/>
            <person name="Jetten M.S.M."/>
            <person name="Wagner M."/>
            <person name="LePaslier D."/>
        </authorList>
    </citation>
    <scope>NUCLEOTIDE SEQUENCE</scope>
</reference>
<dbReference type="SUPFAM" id="SSF53067">
    <property type="entry name" value="Actin-like ATPase domain"/>
    <property type="match status" value="1"/>
</dbReference>
<dbReference type="InterPro" id="IPR005883">
    <property type="entry name" value="PilM"/>
</dbReference>
<dbReference type="Gene3D" id="3.30.420.40">
    <property type="match status" value="1"/>
</dbReference>
<evidence type="ECO:0000313" key="3">
    <source>
        <dbReference type="EMBL" id="CAJ71624.1"/>
    </source>
</evidence>
<organism evidence="3">
    <name type="scientific">Kuenenia stuttgartiensis</name>
    <dbReference type="NCBI Taxonomy" id="174633"/>
    <lineage>
        <taxon>Bacteria</taxon>
        <taxon>Pseudomonadati</taxon>
        <taxon>Planctomycetota</taxon>
        <taxon>Candidatus Brocadiia</taxon>
        <taxon>Candidatus Brocadiales</taxon>
        <taxon>Candidatus Brocadiaceae</taxon>
        <taxon>Candidatus Kuenenia</taxon>
    </lineage>
</organism>
<dbReference type="InterPro" id="IPR043129">
    <property type="entry name" value="ATPase_NBD"/>
</dbReference>
<dbReference type="InterPro" id="IPR050696">
    <property type="entry name" value="FtsA/MreB"/>
</dbReference>
<keyword evidence="2" id="KW-0472">Membrane</keyword>
<keyword evidence="1" id="KW-0175">Coiled coil</keyword>
<reference evidence="3" key="2">
    <citation type="submission" date="2006-01" db="EMBL/GenBank/DDBJ databases">
        <authorList>
            <person name="Genoscope"/>
        </authorList>
    </citation>
    <scope>NUCLEOTIDE SEQUENCE</scope>
</reference>
<dbReference type="PANTHER" id="PTHR32432:SF3">
    <property type="entry name" value="ETHANOLAMINE UTILIZATION PROTEIN EUTJ"/>
    <property type="match status" value="1"/>
</dbReference>
<feature type="transmembrane region" description="Helical" evidence="2">
    <location>
        <begin position="391"/>
        <end position="412"/>
    </location>
</feature>
<accession>Q1PWM9</accession>
<sequence length="611" mass="69069">MLAEKTKNIFLKIVLTKHTESTMKKSAKTRFLPGNMKMMHLLKSRKHADTCKPALQKRPSLFKQHNIKTVLGLDIGNNALKAVKIIKKNNEVTVVDFDIIEYPAALPNTKLLESHHIRDAIKIFLSKHTFSKKTDVVVSVPGQLALSRFSTIPLVSKKQLKSLVSFEAQQQIPFDLKDVVWDYHRLSGRTPNEEGIEIGFFASKRETLDSIINNISFPEFNLTGILSSPLAIYNLVLFDQHVEGPTIIVNREEENTDLIIIDHAHFWLRTIPLHEVNADFVKEIQRSMEYYKSLSKSTDTVHFEKLLFVGNKSNDPLLQKTIQDNFTYKVELLNTLNNIRISRTVDQALFSGNCASLSVALGLAIQGIGLGKTAINLLPKERILAAQIAKMKPYAVVALGCFALLIAIQYIGLRTHISKLNNARNYHQAMLQNVKNLENTYKNADKIFNEKKSELEFISSIDPARFFWIESTEKLLASIPDNVSINSLQSSWIDPDALNIGEGKAKKNQKDSIVKKCLLMGIRGESREPGIRYIEEHVLQPIKNLTLSGQKVAAFKNVELVPNSCRQVYSEAEATECISFEIRWLVKSQEEIIAESEKMDLQEEKNNSSGM</sequence>
<protein>
    <recommendedName>
        <fullName evidence="4">Competence protein A</fullName>
    </recommendedName>
</protein>
<dbReference type="PANTHER" id="PTHR32432">
    <property type="entry name" value="CELL DIVISION PROTEIN FTSA-RELATED"/>
    <property type="match status" value="1"/>
</dbReference>
<dbReference type="CDD" id="cd24049">
    <property type="entry name" value="ASKHA_NBD_PilM"/>
    <property type="match status" value="1"/>
</dbReference>
<keyword evidence="2" id="KW-1133">Transmembrane helix</keyword>
<dbReference type="Pfam" id="PF11104">
    <property type="entry name" value="PilM_2"/>
    <property type="match status" value="1"/>
</dbReference>
<dbReference type="AlphaFoldDB" id="Q1PWM9"/>
<evidence type="ECO:0000256" key="1">
    <source>
        <dbReference type="SAM" id="Coils"/>
    </source>
</evidence>
<dbReference type="EMBL" id="CT573073">
    <property type="protein sequence ID" value="CAJ71624.1"/>
    <property type="molecule type" value="Genomic_DNA"/>
</dbReference>